<dbReference type="InterPro" id="IPR004147">
    <property type="entry name" value="ABC1_dom"/>
</dbReference>
<keyword evidence="2" id="KW-0812">Transmembrane</keyword>
<feature type="domain" description="ABC1 atypical kinase-like" evidence="3">
    <location>
        <begin position="189"/>
        <end position="440"/>
    </location>
</feature>
<dbReference type="STRING" id="1160509.A0A3N4I1N5"/>
<feature type="transmembrane region" description="Helical" evidence="2">
    <location>
        <begin position="75"/>
        <end position="94"/>
    </location>
</feature>
<dbReference type="GO" id="GO:0055088">
    <property type="term" value="P:lipid homeostasis"/>
    <property type="evidence" value="ECO:0007669"/>
    <property type="project" value="TreeGrafter"/>
</dbReference>
<dbReference type="InterPro" id="IPR051130">
    <property type="entry name" value="Mito_struct-func_regulator"/>
</dbReference>
<dbReference type="Proteomes" id="UP000275078">
    <property type="component" value="Unassembled WGS sequence"/>
</dbReference>
<keyword evidence="2" id="KW-0472">Membrane</keyword>
<evidence type="ECO:0000259" key="3">
    <source>
        <dbReference type="Pfam" id="PF03109"/>
    </source>
</evidence>
<reference evidence="4 5" key="1">
    <citation type="journal article" date="2018" name="Nat. Ecol. Evol.">
        <title>Pezizomycetes genomes reveal the molecular basis of ectomycorrhizal truffle lifestyle.</title>
        <authorList>
            <person name="Murat C."/>
            <person name="Payen T."/>
            <person name="Noel B."/>
            <person name="Kuo A."/>
            <person name="Morin E."/>
            <person name="Chen J."/>
            <person name="Kohler A."/>
            <person name="Krizsan K."/>
            <person name="Balestrini R."/>
            <person name="Da Silva C."/>
            <person name="Montanini B."/>
            <person name="Hainaut M."/>
            <person name="Levati E."/>
            <person name="Barry K.W."/>
            <person name="Belfiori B."/>
            <person name="Cichocki N."/>
            <person name="Clum A."/>
            <person name="Dockter R.B."/>
            <person name="Fauchery L."/>
            <person name="Guy J."/>
            <person name="Iotti M."/>
            <person name="Le Tacon F."/>
            <person name="Lindquist E.A."/>
            <person name="Lipzen A."/>
            <person name="Malagnac F."/>
            <person name="Mello A."/>
            <person name="Molinier V."/>
            <person name="Miyauchi S."/>
            <person name="Poulain J."/>
            <person name="Riccioni C."/>
            <person name="Rubini A."/>
            <person name="Sitrit Y."/>
            <person name="Splivallo R."/>
            <person name="Traeger S."/>
            <person name="Wang M."/>
            <person name="Zifcakova L."/>
            <person name="Wipf D."/>
            <person name="Zambonelli A."/>
            <person name="Paolocci F."/>
            <person name="Nowrousian M."/>
            <person name="Ottonello S."/>
            <person name="Baldrian P."/>
            <person name="Spatafora J.W."/>
            <person name="Henrissat B."/>
            <person name="Nagy L.G."/>
            <person name="Aury J.M."/>
            <person name="Wincker P."/>
            <person name="Grigoriev I.V."/>
            <person name="Bonfante P."/>
            <person name="Martin F.M."/>
        </authorList>
    </citation>
    <scope>NUCLEOTIDE SEQUENCE [LARGE SCALE GENOMIC DNA]</scope>
    <source>
        <strain evidence="4 5">RN42</strain>
    </source>
</reference>
<proteinExistence type="inferred from homology"/>
<dbReference type="InterPro" id="IPR045307">
    <property type="entry name" value="ADCK1_dom"/>
</dbReference>
<accession>A0A3N4I1N5</accession>
<keyword evidence="5" id="KW-1185">Reference proteome</keyword>
<dbReference type="Pfam" id="PF03109">
    <property type="entry name" value="ABC1"/>
    <property type="match status" value="1"/>
</dbReference>
<dbReference type="OrthoDB" id="427480at2759"/>
<dbReference type="PANTHER" id="PTHR43173:SF19">
    <property type="entry name" value="AARF DOMAIN-CONTAINING PROTEIN KINASE 1"/>
    <property type="match status" value="1"/>
</dbReference>
<keyword evidence="2" id="KW-1133">Transmembrane helix</keyword>
<dbReference type="AlphaFoldDB" id="A0A3N4I1N5"/>
<protein>
    <submittedName>
        <fullName evidence="4">ABC1 family protein</fullName>
    </submittedName>
</protein>
<dbReference type="GO" id="GO:0007005">
    <property type="term" value="P:mitochondrion organization"/>
    <property type="evidence" value="ECO:0007669"/>
    <property type="project" value="TreeGrafter"/>
</dbReference>
<sequence>MNRLSTRILTRPLIHPSSLRPVRTPSAVLNRLSNPHPRRLTQLRFPKTRSYSTSAEGIAPEAALPKAKSNRKAKLVAAAIATSLGLLAFGYSYGVEVMHTIPAAQRAGRVAWALALCIRDYRQTLKILEDQPDDPDGLLSACHTRCAKRTYHVLEKNGSIFIKLGQHLTSMGYLLPVEWTVWKTVFIPLQDRCPVSSYEAIEQMILKDTGRRIEDIFEEFDPTPLGAASLAQVHRAKLKGSGQEVAVKLQHPSLAEWIPLDIALTRFAFTNIRYFFPEYPLTWLSDEIESSLPQELDFTMEAANITRTRQYFSRLPSLPLIVPNVIQAHPRILIMDHQPGHRLDDLAYLDSHNISRDEVSAALSRIFNEMIFGRDAPLHCDPHGGNLAVRVNHKRPFPLNFDIILYDHGLYRDIPTPLRRNYARLWLAVLDADTERMQRYASLVAGVTEQEFPLFASAITGREFAVVTKSVAIPRDDAEKQNISNALSQGMLAEIVQLLAKVPPIILLILKTNDLTRSLDESLHTTSGPERTFLILARYCSRTVYEEQMEELRGMGIKGISKWVGALYAYWRVAFKLRVYETFLYWRGRIRFALNRGLPMAPKKESILEQVKALEPREVEIVA</sequence>
<name>A0A3N4I1N5_ASCIM</name>
<evidence type="ECO:0000313" key="5">
    <source>
        <dbReference type="Proteomes" id="UP000275078"/>
    </source>
</evidence>
<evidence type="ECO:0000256" key="2">
    <source>
        <dbReference type="SAM" id="Phobius"/>
    </source>
</evidence>
<dbReference type="InterPro" id="IPR011009">
    <property type="entry name" value="Kinase-like_dom_sf"/>
</dbReference>
<gene>
    <name evidence="4" type="ORF">BJ508DRAFT_137365</name>
</gene>
<dbReference type="EMBL" id="ML119694">
    <property type="protein sequence ID" value="RPA79889.1"/>
    <property type="molecule type" value="Genomic_DNA"/>
</dbReference>
<comment type="similarity">
    <text evidence="1">Belongs to the protein kinase superfamily. ADCK protein kinase family.</text>
</comment>
<evidence type="ECO:0000256" key="1">
    <source>
        <dbReference type="ARBA" id="ARBA00009670"/>
    </source>
</evidence>
<dbReference type="PANTHER" id="PTHR43173">
    <property type="entry name" value="ABC1 FAMILY PROTEIN"/>
    <property type="match status" value="1"/>
</dbReference>
<dbReference type="SUPFAM" id="SSF56112">
    <property type="entry name" value="Protein kinase-like (PK-like)"/>
    <property type="match status" value="1"/>
</dbReference>
<dbReference type="GO" id="GO:0005743">
    <property type="term" value="C:mitochondrial inner membrane"/>
    <property type="evidence" value="ECO:0007669"/>
    <property type="project" value="TreeGrafter"/>
</dbReference>
<evidence type="ECO:0000313" key="4">
    <source>
        <dbReference type="EMBL" id="RPA79889.1"/>
    </source>
</evidence>
<dbReference type="CDD" id="cd13969">
    <property type="entry name" value="ADCK1-like"/>
    <property type="match status" value="1"/>
</dbReference>
<organism evidence="4 5">
    <name type="scientific">Ascobolus immersus RN42</name>
    <dbReference type="NCBI Taxonomy" id="1160509"/>
    <lineage>
        <taxon>Eukaryota</taxon>
        <taxon>Fungi</taxon>
        <taxon>Dikarya</taxon>
        <taxon>Ascomycota</taxon>
        <taxon>Pezizomycotina</taxon>
        <taxon>Pezizomycetes</taxon>
        <taxon>Pezizales</taxon>
        <taxon>Ascobolaceae</taxon>
        <taxon>Ascobolus</taxon>
    </lineage>
</organism>